<dbReference type="EMBL" id="VRMN01000002">
    <property type="protein sequence ID" value="KAA8496943.1"/>
    <property type="molecule type" value="Genomic_DNA"/>
</dbReference>
<keyword evidence="1" id="KW-0560">Oxidoreductase</keyword>
<sequence length="319" mass="35741">MTPTAAEAAAFAVPVISLRSGADDVVLAQEIRGACEGAGFFYLSEHGVSEALVARAFEWSAKLFDLPLEEKSNCRWTLNNYSRGWTPLMEETLDPKNSSAADTKEGFYIGREMPPTRRFHGPNQWPTPASCPSWTQHDCDEFRAVMTEYWTVCETLGKRVVRLLAYAVASDFSSFDAYTKQPMVFLRLLHYTGIKSEASEGRFACGAHSDYGLLTFLRTDDEPGLQILSKQGEWCDVPPRPGMFIVNIGDLVEVISQGRFRSTTHRVLNKTGRERYSIPVFFEPDADAPIARDAQGNVITAIQYLQLKYEQTHADFQAL</sequence>
<dbReference type="InterPro" id="IPR050231">
    <property type="entry name" value="Iron_ascorbate_oxido_reductase"/>
</dbReference>
<dbReference type="AlphaFoldDB" id="A0A5J4Z228"/>
<feature type="domain" description="Fe2OG dioxygenase" evidence="2">
    <location>
        <begin position="181"/>
        <end position="284"/>
    </location>
</feature>
<dbReference type="InterPro" id="IPR044861">
    <property type="entry name" value="IPNS-like_FE2OG_OXY"/>
</dbReference>
<comment type="caution">
    <text evidence="3">The sequence shown here is derived from an EMBL/GenBank/DDBJ whole genome shotgun (WGS) entry which is preliminary data.</text>
</comment>
<dbReference type="PRINTS" id="PR00682">
    <property type="entry name" value="IPNSYNTHASE"/>
</dbReference>
<evidence type="ECO:0000256" key="1">
    <source>
        <dbReference type="RuleBase" id="RU003682"/>
    </source>
</evidence>
<dbReference type="InterPro" id="IPR027443">
    <property type="entry name" value="IPNS-like_sf"/>
</dbReference>
<dbReference type="PROSITE" id="PS51471">
    <property type="entry name" value="FE2OG_OXY"/>
    <property type="match status" value="1"/>
</dbReference>
<comment type="similarity">
    <text evidence="1">Belongs to the iron/ascorbate-dependent oxidoreductase family.</text>
</comment>
<gene>
    <name evidence="3" type="ORF">FVE85_0672</name>
</gene>
<dbReference type="PANTHER" id="PTHR47990">
    <property type="entry name" value="2-OXOGLUTARATE (2OG) AND FE(II)-DEPENDENT OXYGENASE SUPERFAMILY PROTEIN-RELATED"/>
    <property type="match status" value="1"/>
</dbReference>
<accession>A0A5J4Z228</accession>
<dbReference type="SUPFAM" id="SSF51197">
    <property type="entry name" value="Clavaminate synthase-like"/>
    <property type="match status" value="1"/>
</dbReference>
<evidence type="ECO:0000313" key="3">
    <source>
        <dbReference type="EMBL" id="KAA8496943.1"/>
    </source>
</evidence>
<reference evidence="4" key="1">
    <citation type="journal article" date="2019" name="Nat. Commun.">
        <title>Expansion of phycobilisome linker gene families in mesophilic red algae.</title>
        <authorList>
            <person name="Lee J."/>
            <person name="Kim D."/>
            <person name="Bhattacharya D."/>
            <person name="Yoon H.S."/>
        </authorList>
    </citation>
    <scope>NUCLEOTIDE SEQUENCE [LARGE SCALE GENOMIC DNA]</scope>
    <source>
        <strain evidence="4">CCMP 1328</strain>
    </source>
</reference>
<dbReference type="Pfam" id="PF14226">
    <property type="entry name" value="DIOX_N"/>
    <property type="match status" value="1"/>
</dbReference>
<evidence type="ECO:0000313" key="4">
    <source>
        <dbReference type="Proteomes" id="UP000324585"/>
    </source>
</evidence>
<dbReference type="GO" id="GO:0016491">
    <property type="term" value="F:oxidoreductase activity"/>
    <property type="evidence" value="ECO:0007669"/>
    <property type="project" value="UniProtKB-KW"/>
</dbReference>
<dbReference type="Proteomes" id="UP000324585">
    <property type="component" value="Unassembled WGS sequence"/>
</dbReference>
<keyword evidence="4" id="KW-1185">Reference proteome</keyword>
<dbReference type="OrthoDB" id="288590at2759"/>
<dbReference type="OMA" id="FTTRHDP"/>
<dbReference type="InterPro" id="IPR005123">
    <property type="entry name" value="Oxoglu/Fe-dep_dioxygenase_dom"/>
</dbReference>
<dbReference type="Pfam" id="PF03171">
    <property type="entry name" value="2OG-FeII_Oxy"/>
    <property type="match status" value="1"/>
</dbReference>
<keyword evidence="1" id="KW-0408">Iron</keyword>
<evidence type="ECO:0000259" key="2">
    <source>
        <dbReference type="PROSITE" id="PS51471"/>
    </source>
</evidence>
<name>A0A5J4Z228_PORPP</name>
<proteinExistence type="inferred from homology"/>
<dbReference type="InterPro" id="IPR026992">
    <property type="entry name" value="DIOX_N"/>
</dbReference>
<organism evidence="3 4">
    <name type="scientific">Porphyridium purpureum</name>
    <name type="common">Red alga</name>
    <name type="synonym">Porphyridium cruentum</name>
    <dbReference type="NCBI Taxonomy" id="35688"/>
    <lineage>
        <taxon>Eukaryota</taxon>
        <taxon>Rhodophyta</taxon>
        <taxon>Bangiophyceae</taxon>
        <taxon>Porphyridiales</taxon>
        <taxon>Porphyridiaceae</taxon>
        <taxon>Porphyridium</taxon>
    </lineage>
</organism>
<keyword evidence="1" id="KW-0479">Metal-binding</keyword>
<protein>
    <submittedName>
        <fullName evidence="3">2-oxoglutarate-Fe(II) type oxidoreductase</fullName>
    </submittedName>
</protein>
<dbReference type="GO" id="GO:0046872">
    <property type="term" value="F:metal ion binding"/>
    <property type="evidence" value="ECO:0007669"/>
    <property type="project" value="UniProtKB-KW"/>
</dbReference>
<dbReference type="Gene3D" id="2.60.120.330">
    <property type="entry name" value="B-lactam Antibiotic, Isopenicillin N Synthase, Chain"/>
    <property type="match status" value="1"/>
</dbReference>